<keyword evidence="3" id="KW-0804">Transcription</keyword>
<dbReference type="InterPro" id="IPR001761">
    <property type="entry name" value="Peripla_BP/Lac1_sug-bd_dom"/>
</dbReference>
<dbReference type="Gene3D" id="3.40.50.2300">
    <property type="match status" value="2"/>
</dbReference>
<reference evidence="5 6" key="1">
    <citation type="submission" date="2014-02" db="EMBL/GenBank/DDBJ databases">
        <title>Draft genome sequence of Lysinibacillus massiliensis CCUG 49529.</title>
        <authorList>
            <person name="Zhang F."/>
            <person name="Wang G."/>
            <person name="Zhang L."/>
        </authorList>
    </citation>
    <scope>NUCLEOTIDE SEQUENCE [LARGE SCALE GENOMIC DNA]</scope>
    <source>
        <strain evidence="5 6">CCUG 49529</strain>
    </source>
</reference>
<dbReference type="SUPFAM" id="SSF53822">
    <property type="entry name" value="Periplasmic binding protein-like I"/>
    <property type="match status" value="1"/>
</dbReference>
<dbReference type="eggNOG" id="COG1609">
    <property type="taxonomic scope" value="Bacteria"/>
</dbReference>
<evidence type="ECO:0000313" key="5">
    <source>
        <dbReference type="EMBL" id="KGR90688.1"/>
    </source>
</evidence>
<comment type="caution">
    <text evidence="5">The sequence shown here is derived from an EMBL/GenBank/DDBJ whole genome shotgun (WGS) entry which is preliminary data.</text>
</comment>
<dbReference type="Gene3D" id="1.10.260.40">
    <property type="entry name" value="lambda repressor-like DNA-binding domains"/>
    <property type="match status" value="1"/>
</dbReference>
<sequence length="326" mass="37080">MVSSKDVAKLANVSQTTVSRVLNSPELVRPKTVEKVMKAIKELNYHPDPVARSLVSKQTKTIALISGPLYNPFFVDTTSAIVDYANEKDYQVIVHFSNDDKEDITNRYIFKNKVDGIIMSSILMDDPIYEQMKCLDIPIIFFNRRHSKECNFVEIDNEMAGFLLTEHLIQKGHKEIVWISGQLDKSTFHDRYKGYERALKTYNYPMKKENMFIIDTDPNTIKSVFKKIISREKKITAIAASTDAIALLLLDLYGKLNVKVPEEVAIIGIDNVDLSSLGYVQLSTVGPSESYNLGRVAIEKLFDLIEKKTDKVQITAPVQLYERKTT</sequence>
<dbReference type="SMART" id="SM00354">
    <property type="entry name" value="HTH_LACI"/>
    <property type="match status" value="1"/>
</dbReference>
<gene>
    <name evidence="5" type="ORF">CD30_10025</name>
</gene>
<dbReference type="Pfam" id="PF00532">
    <property type="entry name" value="Peripla_BP_1"/>
    <property type="match status" value="1"/>
</dbReference>
<dbReference type="PANTHER" id="PTHR30146">
    <property type="entry name" value="LACI-RELATED TRANSCRIPTIONAL REPRESSOR"/>
    <property type="match status" value="1"/>
</dbReference>
<keyword evidence="2" id="KW-0238">DNA-binding</keyword>
<evidence type="ECO:0000259" key="4">
    <source>
        <dbReference type="PROSITE" id="PS50932"/>
    </source>
</evidence>
<dbReference type="PANTHER" id="PTHR30146:SF24">
    <property type="entry name" value="XYLOSE OPERON REGULATORY PROTEIN"/>
    <property type="match status" value="1"/>
</dbReference>
<dbReference type="InterPro" id="IPR000843">
    <property type="entry name" value="HTH_LacI"/>
</dbReference>
<dbReference type="CDD" id="cd06267">
    <property type="entry name" value="PBP1_LacI_sugar_binding-like"/>
    <property type="match status" value="1"/>
</dbReference>
<dbReference type="SUPFAM" id="SSF47413">
    <property type="entry name" value="lambda repressor-like DNA-binding domains"/>
    <property type="match status" value="1"/>
</dbReference>
<dbReference type="RefSeq" id="WP_036175987.1">
    <property type="nucleotide sequence ID" value="NZ_AVCZ01000015.1"/>
</dbReference>
<protein>
    <submittedName>
        <fullName evidence="5">Transcriptional regulator</fullName>
    </submittedName>
</protein>
<evidence type="ECO:0000256" key="2">
    <source>
        <dbReference type="ARBA" id="ARBA00023125"/>
    </source>
</evidence>
<dbReference type="PROSITE" id="PS50932">
    <property type="entry name" value="HTH_LACI_2"/>
    <property type="match status" value="1"/>
</dbReference>
<name>A0A0A3J697_9BACL</name>
<evidence type="ECO:0000256" key="3">
    <source>
        <dbReference type="ARBA" id="ARBA00023163"/>
    </source>
</evidence>
<dbReference type="OrthoDB" id="9796186at2"/>
<proteinExistence type="predicted"/>
<dbReference type="GO" id="GO:0000976">
    <property type="term" value="F:transcription cis-regulatory region binding"/>
    <property type="evidence" value="ECO:0007669"/>
    <property type="project" value="TreeGrafter"/>
</dbReference>
<feature type="domain" description="HTH lacI-type" evidence="4">
    <location>
        <begin position="2"/>
        <end position="56"/>
    </location>
</feature>
<dbReference type="EMBL" id="JPVQ01000015">
    <property type="protein sequence ID" value="KGR90688.1"/>
    <property type="molecule type" value="Genomic_DNA"/>
</dbReference>
<evidence type="ECO:0000256" key="1">
    <source>
        <dbReference type="ARBA" id="ARBA00023015"/>
    </source>
</evidence>
<accession>A0A0A3J697</accession>
<dbReference type="InterPro" id="IPR010982">
    <property type="entry name" value="Lambda_DNA-bd_dom_sf"/>
</dbReference>
<dbReference type="AlphaFoldDB" id="A0A0A3J697"/>
<dbReference type="CDD" id="cd01392">
    <property type="entry name" value="HTH_LacI"/>
    <property type="match status" value="1"/>
</dbReference>
<dbReference type="Pfam" id="PF00356">
    <property type="entry name" value="LacI"/>
    <property type="match status" value="1"/>
</dbReference>
<dbReference type="Proteomes" id="UP000030595">
    <property type="component" value="Unassembled WGS sequence"/>
</dbReference>
<dbReference type="InterPro" id="IPR028082">
    <property type="entry name" value="Peripla_BP_I"/>
</dbReference>
<dbReference type="GO" id="GO:0003700">
    <property type="term" value="F:DNA-binding transcription factor activity"/>
    <property type="evidence" value="ECO:0007669"/>
    <property type="project" value="TreeGrafter"/>
</dbReference>
<keyword evidence="1" id="KW-0805">Transcription regulation</keyword>
<organism evidence="5 6">
    <name type="scientific">Ureibacillus massiliensis 4400831 = CIP 108448 = CCUG 49529</name>
    <dbReference type="NCBI Taxonomy" id="1211035"/>
    <lineage>
        <taxon>Bacteria</taxon>
        <taxon>Bacillati</taxon>
        <taxon>Bacillota</taxon>
        <taxon>Bacilli</taxon>
        <taxon>Bacillales</taxon>
        <taxon>Caryophanaceae</taxon>
        <taxon>Ureibacillus</taxon>
    </lineage>
</organism>
<evidence type="ECO:0000313" key="6">
    <source>
        <dbReference type="Proteomes" id="UP000030595"/>
    </source>
</evidence>
<keyword evidence="6" id="KW-1185">Reference proteome</keyword>